<reference evidence="1 2" key="1">
    <citation type="submission" date="2020-10" db="EMBL/GenBank/DDBJ databases">
        <title>Genomic Encyclopedia of Type Strains, Phase IV (KMG-IV): sequencing the most valuable type-strain genomes for metagenomic binning, comparative biology and taxonomic classification.</title>
        <authorList>
            <person name="Goeker M."/>
        </authorList>
    </citation>
    <scope>NUCLEOTIDE SEQUENCE [LARGE SCALE GENOMIC DNA]</scope>
    <source>
        <strain evidence="1 2">DSM 4194</strain>
    </source>
</reference>
<accession>A0ABR9H787</accession>
<sequence length="500" mass="58717">MSRKTMLIKYLNKGRGDAQKAADYLMGDYDWTGEKRKEVSVLYGSPNLVAKVANSLTNTNVYTSGVVAWAVTDKPTEQQILQAMCLWRLIAFAGMEINRFCHCEILHRDFDGGVHVHMLIARVDLETGKCFNPAPPRWERTFGTMQDFLNHKYGWADPNDPMRARLLQPGPRVYVNKSRQREGFEFEPDQRGIIHDIVINGIKEGEVTNRSSMVGYVESFDYEVVRTGKNYISIKNPDGGYNIRLKGSLYLENRVFDRIIEEEWRTDADLVRYPDERAANEAFERFESVCEKRSNYNMKRFAVKNKDYSNSKQEIIDSEWIANCSRNFLSKRSKDSYVGRADAYLNTLFYKYLEIHTIVKKINKEEKRVNHRSQISNCSKNNDLNNCCPDGFCGDVFEKYKEDYKYLELYNCDYLEEFRAIMSKIIYYIYDMNIKNKILSDIIYDFYNVNSEYYINFINIDNKYVKNFEMPISNEYDFNLCNNIQEPEGKKNSFTFCPKM</sequence>
<organism evidence="1 2">
    <name type="scientific">Desulfomicrobium macestii</name>
    <dbReference type="NCBI Taxonomy" id="90731"/>
    <lineage>
        <taxon>Bacteria</taxon>
        <taxon>Pseudomonadati</taxon>
        <taxon>Thermodesulfobacteriota</taxon>
        <taxon>Desulfovibrionia</taxon>
        <taxon>Desulfovibrionales</taxon>
        <taxon>Desulfomicrobiaceae</taxon>
        <taxon>Desulfomicrobium</taxon>
    </lineage>
</organism>
<proteinExistence type="predicted"/>
<dbReference type="Proteomes" id="UP000639010">
    <property type="component" value="Unassembled WGS sequence"/>
</dbReference>
<evidence type="ECO:0000313" key="2">
    <source>
        <dbReference type="Proteomes" id="UP000639010"/>
    </source>
</evidence>
<gene>
    <name evidence="1" type="ORF">H4684_003211</name>
</gene>
<comment type="caution">
    <text evidence="1">The sequence shown here is derived from an EMBL/GenBank/DDBJ whole genome shotgun (WGS) entry which is preliminary data.</text>
</comment>
<protein>
    <recommendedName>
        <fullName evidence="3">Relaxase</fullName>
    </recommendedName>
</protein>
<evidence type="ECO:0008006" key="3">
    <source>
        <dbReference type="Google" id="ProtNLM"/>
    </source>
</evidence>
<name>A0ABR9H787_9BACT</name>
<dbReference type="EMBL" id="JADBGG010000028">
    <property type="protein sequence ID" value="MBE1426545.1"/>
    <property type="molecule type" value="Genomic_DNA"/>
</dbReference>
<keyword evidence="2" id="KW-1185">Reference proteome</keyword>
<dbReference type="RefSeq" id="WP_192624509.1">
    <property type="nucleotide sequence ID" value="NZ_JADBGG010000028.1"/>
</dbReference>
<evidence type="ECO:0000313" key="1">
    <source>
        <dbReference type="EMBL" id="MBE1426545.1"/>
    </source>
</evidence>